<dbReference type="SUPFAM" id="SSF47648">
    <property type="entry name" value="Nucleoside phosphorylase/phosphoribosyltransferase N-terminal domain"/>
    <property type="match status" value="1"/>
</dbReference>
<keyword evidence="8" id="KW-1185">Reference proteome</keyword>
<dbReference type="SMART" id="SM00941">
    <property type="entry name" value="PYNP_C"/>
    <property type="match status" value="1"/>
</dbReference>
<dbReference type="PANTHER" id="PTHR10515">
    <property type="entry name" value="THYMIDINE PHOSPHORYLASE"/>
    <property type="match status" value="1"/>
</dbReference>
<dbReference type="GO" id="GO:0004645">
    <property type="term" value="F:1,4-alpha-oligoglucan phosphorylase activity"/>
    <property type="evidence" value="ECO:0007669"/>
    <property type="project" value="InterPro"/>
</dbReference>
<dbReference type="RefSeq" id="WP_091402609.1">
    <property type="nucleotide sequence ID" value="NZ_FMYV01000002.1"/>
</dbReference>
<protein>
    <submittedName>
        <fullName evidence="6">Thymidine phosphorylase</fullName>
        <ecNumber evidence="7">2.4.2.4</ecNumber>
    </submittedName>
</protein>
<dbReference type="Proteomes" id="UP000199322">
    <property type="component" value="Unassembled WGS sequence"/>
</dbReference>
<reference evidence="7 9" key="2">
    <citation type="submission" date="2019-04" db="EMBL/GenBank/DDBJ databases">
        <title>Draft genome sequence data and analysis of a Fermenting Bacterium, Geotoga petraea strain HO-Geo1, isolated from heavy-oil petroleum reservoir in Russia.</title>
        <authorList>
            <person name="Grouzdev D.S."/>
            <person name="Semenova E.M."/>
            <person name="Sokolova D.S."/>
            <person name="Tourova T.P."/>
            <person name="Poltaraus A.B."/>
            <person name="Nazina T.N."/>
        </authorList>
    </citation>
    <scope>NUCLEOTIDE SEQUENCE [LARGE SCALE GENOMIC DNA]</scope>
    <source>
        <strain evidence="7 9">HO-Geo1</strain>
    </source>
</reference>
<dbReference type="GO" id="GO:0005829">
    <property type="term" value="C:cytosol"/>
    <property type="evidence" value="ECO:0007669"/>
    <property type="project" value="TreeGrafter"/>
</dbReference>
<evidence type="ECO:0000313" key="7">
    <source>
        <dbReference type="EMBL" id="TGG88237.1"/>
    </source>
</evidence>
<evidence type="ECO:0000313" key="9">
    <source>
        <dbReference type="Proteomes" id="UP000297288"/>
    </source>
</evidence>
<reference evidence="6 8" key="1">
    <citation type="submission" date="2016-10" db="EMBL/GenBank/DDBJ databases">
        <authorList>
            <person name="de Groot N.N."/>
        </authorList>
    </citation>
    <scope>NUCLEOTIDE SEQUENCE [LARGE SCALE GENOMIC DNA]</scope>
    <source>
        <strain evidence="6 8">WG14</strain>
    </source>
</reference>
<dbReference type="InterPro" id="IPR035902">
    <property type="entry name" value="Nuc_phospho_transferase"/>
</dbReference>
<dbReference type="PIRSF" id="PIRSF000478">
    <property type="entry name" value="TP_PyNP"/>
    <property type="match status" value="1"/>
</dbReference>
<accession>A0A1G6JJD2</accession>
<dbReference type="GO" id="GO:0006213">
    <property type="term" value="P:pyrimidine nucleoside metabolic process"/>
    <property type="evidence" value="ECO:0007669"/>
    <property type="project" value="InterPro"/>
</dbReference>
<feature type="domain" description="Pyrimidine nucleoside phosphorylase C-terminal" evidence="5">
    <location>
        <begin position="344"/>
        <end position="418"/>
    </location>
</feature>
<keyword evidence="3 7" id="KW-0328">Glycosyltransferase</keyword>
<dbReference type="OrthoDB" id="9763887at2"/>
<dbReference type="InterPro" id="IPR000053">
    <property type="entry name" value="Thymidine/pyrmidine_PPase"/>
</dbReference>
<evidence type="ECO:0000256" key="1">
    <source>
        <dbReference type="ARBA" id="ARBA00006915"/>
    </source>
</evidence>
<dbReference type="GO" id="GO:0009032">
    <property type="term" value="F:thymidine phosphorylase activity"/>
    <property type="evidence" value="ECO:0007669"/>
    <property type="project" value="UniProtKB-EC"/>
</dbReference>
<dbReference type="Pfam" id="PF07831">
    <property type="entry name" value="PYNP_C"/>
    <property type="match status" value="1"/>
</dbReference>
<dbReference type="NCBIfam" id="NF004490">
    <property type="entry name" value="PRK05820.1"/>
    <property type="match status" value="1"/>
</dbReference>
<dbReference type="InterPro" id="IPR017459">
    <property type="entry name" value="Glycosyl_Trfase_fam3_N_dom"/>
</dbReference>
<dbReference type="InterPro" id="IPR036320">
    <property type="entry name" value="Glycosyl_Trfase_fam3_N_dom_sf"/>
</dbReference>
<evidence type="ECO:0000313" key="8">
    <source>
        <dbReference type="Proteomes" id="UP000199322"/>
    </source>
</evidence>
<dbReference type="PROSITE" id="PS00647">
    <property type="entry name" value="THYMID_PHOSPHORYLASE"/>
    <property type="match status" value="1"/>
</dbReference>
<proteinExistence type="inferred from homology"/>
<dbReference type="Pfam" id="PF00591">
    <property type="entry name" value="Glycos_transf_3"/>
    <property type="match status" value="1"/>
</dbReference>
<dbReference type="AlphaFoldDB" id="A0A1G6JJD2"/>
<evidence type="ECO:0000256" key="3">
    <source>
        <dbReference type="ARBA" id="ARBA00022676"/>
    </source>
</evidence>
<evidence type="ECO:0000313" key="6">
    <source>
        <dbReference type="EMBL" id="SDC18834.1"/>
    </source>
</evidence>
<dbReference type="EMBL" id="SRME01000002">
    <property type="protein sequence ID" value="TGG88237.1"/>
    <property type="molecule type" value="Genomic_DNA"/>
</dbReference>
<dbReference type="Gene3D" id="3.40.1030.10">
    <property type="entry name" value="Nucleoside phosphorylase/phosphoribosyltransferase catalytic domain"/>
    <property type="match status" value="1"/>
</dbReference>
<comment type="similarity">
    <text evidence="1">Belongs to the thymidine/pyrimidine-nucleoside phosphorylase family.</text>
</comment>
<organism evidence="6 8">
    <name type="scientific">Geotoga petraea</name>
    <dbReference type="NCBI Taxonomy" id="28234"/>
    <lineage>
        <taxon>Bacteria</taxon>
        <taxon>Thermotogati</taxon>
        <taxon>Thermotogota</taxon>
        <taxon>Thermotogae</taxon>
        <taxon>Petrotogales</taxon>
        <taxon>Petrotogaceae</taxon>
        <taxon>Geotoga</taxon>
    </lineage>
</organism>
<dbReference type="InterPro" id="IPR018090">
    <property type="entry name" value="Pyrmidine_PPas_bac/euk"/>
</dbReference>
<dbReference type="InterPro" id="IPR036566">
    <property type="entry name" value="PYNP-like_C_sf"/>
</dbReference>
<dbReference type="SUPFAM" id="SSF54680">
    <property type="entry name" value="Pyrimidine nucleoside phosphorylase C-terminal domain"/>
    <property type="match status" value="1"/>
</dbReference>
<dbReference type="InterPro" id="IPR013102">
    <property type="entry name" value="PYNP_C"/>
</dbReference>
<dbReference type="EMBL" id="FMYV01000002">
    <property type="protein sequence ID" value="SDC18834.1"/>
    <property type="molecule type" value="Genomic_DNA"/>
</dbReference>
<dbReference type="Pfam" id="PF02885">
    <property type="entry name" value="Glycos_trans_3N"/>
    <property type="match status" value="1"/>
</dbReference>
<evidence type="ECO:0000256" key="2">
    <source>
        <dbReference type="ARBA" id="ARBA00011738"/>
    </source>
</evidence>
<dbReference type="PANTHER" id="PTHR10515:SF0">
    <property type="entry name" value="THYMIDINE PHOSPHORYLASE"/>
    <property type="match status" value="1"/>
</dbReference>
<dbReference type="SUPFAM" id="SSF52418">
    <property type="entry name" value="Nucleoside phosphorylase/phosphoribosyltransferase catalytic domain"/>
    <property type="match status" value="1"/>
</dbReference>
<comment type="subunit">
    <text evidence="2">Homodimer.</text>
</comment>
<dbReference type="InterPro" id="IPR017872">
    <property type="entry name" value="Pyrmidine_PPase_CS"/>
</dbReference>
<dbReference type="Gene3D" id="3.90.1170.30">
    <property type="entry name" value="Pyrimidine nucleoside phosphorylase-like, C-terminal domain"/>
    <property type="match status" value="1"/>
</dbReference>
<dbReference type="InterPro" id="IPR000312">
    <property type="entry name" value="Glycosyl_Trfase_fam3"/>
</dbReference>
<dbReference type="Gene3D" id="1.20.970.10">
    <property type="entry name" value="Transferase, Pyrimidine Nucleoside Phosphorylase, Chain C"/>
    <property type="match status" value="1"/>
</dbReference>
<name>A0A1G6JJD2_9BACT</name>
<dbReference type="NCBIfam" id="TIGR02644">
    <property type="entry name" value="Y_phosphoryl"/>
    <property type="match status" value="1"/>
</dbReference>
<gene>
    <name evidence="7" type="ORF">E4650_04150</name>
    <name evidence="6" type="ORF">SAMN04488588_0549</name>
</gene>
<evidence type="ECO:0000259" key="5">
    <source>
        <dbReference type="SMART" id="SM00941"/>
    </source>
</evidence>
<sequence>MRAYDVIMKKRNGLENTKEEVEFMINNYVSGELKDYQMAAWLMAVYFNHMTDEERYNLTIAMLNSGDRVSLKDIKGKKIDKHSTGGVGDKTTIALAPMVASLGLSVSKLSGRGLGHTGGTIDKLESIPGYKTALSTEEFIDIANKTGIAIAGQTANIAPADKKIYALRDLTATVDEISLIASSIMSKKLAIDSDGIILDVKAGTGAFMKDIQDAKTLAESMVSIGKMNGKNMKALVTNMNQPLGMKVGNALEVYEAIETVKGKGPNDFQELCVELACYMAELSEEMSYEEAKEKLNKNIENGTVAKKMKEWISAQGGNSEVVDDPNLLTISKNKKEIYAENDGYIFNFDTEKIGIASMMLGAGRATKEDVIDLSVGLEVHVKLGDKIKKGDKIVTLYYSDNSDLKESEKTIKNAIKISDKKPDEFIVKTIYEIID</sequence>
<dbReference type="EC" id="2.4.2.4" evidence="7"/>
<evidence type="ECO:0000256" key="4">
    <source>
        <dbReference type="ARBA" id="ARBA00022679"/>
    </source>
</evidence>
<dbReference type="Proteomes" id="UP000297288">
    <property type="component" value="Unassembled WGS sequence"/>
</dbReference>
<dbReference type="STRING" id="28234.SAMN04488588_0549"/>
<dbReference type="GO" id="GO:0006206">
    <property type="term" value="P:pyrimidine nucleobase metabolic process"/>
    <property type="evidence" value="ECO:0007669"/>
    <property type="project" value="InterPro"/>
</dbReference>
<keyword evidence="4 7" id="KW-0808">Transferase</keyword>
<dbReference type="FunFam" id="3.40.1030.10:FF:000003">
    <property type="entry name" value="Pyrimidine-nucleoside phosphorylase"/>
    <property type="match status" value="1"/>
</dbReference>